<evidence type="ECO:0000259" key="5">
    <source>
        <dbReference type="PROSITE" id="PS50902"/>
    </source>
</evidence>
<comment type="cofactor">
    <cofactor evidence="1">
        <name>FMN</name>
        <dbReference type="ChEBI" id="CHEBI:58210"/>
    </cofactor>
</comment>
<evidence type="ECO:0000256" key="3">
    <source>
        <dbReference type="ARBA" id="ARBA00022643"/>
    </source>
</evidence>
<name>A0ABU9MXB1_9GAMM</name>
<dbReference type="Proteomes" id="UP001447008">
    <property type="component" value="Unassembled WGS sequence"/>
</dbReference>
<dbReference type="PANTHER" id="PTHR19384">
    <property type="entry name" value="NITRIC OXIDE SYNTHASE-RELATED"/>
    <property type="match status" value="1"/>
</dbReference>
<protein>
    <submittedName>
        <fullName evidence="6">FMN-binding protein MioC</fullName>
    </submittedName>
</protein>
<dbReference type="InterPro" id="IPR008254">
    <property type="entry name" value="Flavodoxin/NO_synth"/>
</dbReference>
<dbReference type="Gene3D" id="3.40.50.360">
    <property type="match status" value="1"/>
</dbReference>
<dbReference type="InterPro" id="IPR029039">
    <property type="entry name" value="Flavoprotein-like_sf"/>
</dbReference>
<dbReference type="SUPFAM" id="SSF52218">
    <property type="entry name" value="Flavoproteins"/>
    <property type="match status" value="1"/>
</dbReference>
<dbReference type="RefSeq" id="WP_342678585.1">
    <property type="nucleotide sequence ID" value="NZ_JBCGCU010000009.1"/>
</dbReference>
<accession>A0ABU9MXB1</accession>
<dbReference type="PRINTS" id="PR00369">
    <property type="entry name" value="FLAVODOXIN"/>
</dbReference>
<dbReference type="EMBL" id="JBCGCU010000009">
    <property type="protein sequence ID" value="MEM0515710.1"/>
    <property type="molecule type" value="Genomic_DNA"/>
</dbReference>
<evidence type="ECO:0000313" key="6">
    <source>
        <dbReference type="EMBL" id="MEM0515710.1"/>
    </source>
</evidence>
<keyword evidence="7" id="KW-1185">Reference proteome</keyword>
<evidence type="ECO:0000256" key="2">
    <source>
        <dbReference type="ARBA" id="ARBA00022630"/>
    </source>
</evidence>
<gene>
    <name evidence="6" type="primary">mioC</name>
    <name evidence="6" type="ORF">WCN91_09860</name>
</gene>
<keyword evidence="4" id="KW-0249">Electron transport</keyword>
<organism evidence="6 7">
    <name type="scientific">Pseudoalteromonas qingdaonensis</name>
    <dbReference type="NCBI Taxonomy" id="3131913"/>
    <lineage>
        <taxon>Bacteria</taxon>
        <taxon>Pseudomonadati</taxon>
        <taxon>Pseudomonadota</taxon>
        <taxon>Gammaproteobacteria</taxon>
        <taxon>Alteromonadales</taxon>
        <taxon>Pseudoalteromonadaceae</taxon>
        <taxon>Pseudoalteromonas</taxon>
    </lineage>
</organism>
<keyword evidence="4" id="KW-0813">Transport</keyword>
<evidence type="ECO:0000256" key="4">
    <source>
        <dbReference type="ARBA" id="ARBA00022982"/>
    </source>
</evidence>
<dbReference type="PANTHER" id="PTHR19384:SF128">
    <property type="entry name" value="NADPH OXIDOREDUCTASE A"/>
    <property type="match status" value="1"/>
</dbReference>
<proteinExistence type="predicted"/>
<comment type="caution">
    <text evidence="6">The sequence shown here is derived from an EMBL/GenBank/DDBJ whole genome shotgun (WGS) entry which is preliminary data.</text>
</comment>
<dbReference type="InterPro" id="IPR001094">
    <property type="entry name" value="Flavdoxin-like"/>
</dbReference>
<evidence type="ECO:0000313" key="7">
    <source>
        <dbReference type="Proteomes" id="UP001447008"/>
    </source>
</evidence>
<dbReference type="NCBIfam" id="NF006531">
    <property type="entry name" value="PRK09004.1"/>
    <property type="match status" value="1"/>
</dbReference>
<sequence>MKQLEIIIGSQMGGTEYVAEHLSQLLADQGIETQLHEQPDLQHIDRDQPWLICTSTHGAGDYPDNLLTFIEQLDANEQLNQVHFAVIGVGDSSYDTFNFAAKNIVSLLQTKGATLLLPQLEIDVLGEELPEDTAEQWLPNLLQAWKSA</sequence>
<keyword evidence="2" id="KW-0285">Flavoprotein</keyword>
<reference evidence="6 7" key="1">
    <citation type="submission" date="2024-03" db="EMBL/GenBank/DDBJ databases">
        <title>Pseudoalteromonas qingdaonensis sp. nov., isolated from the intestines of marine benthic organisms.</title>
        <authorList>
            <person name="Lin X."/>
            <person name="Fang S."/>
            <person name="Hu X."/>
        </authorList>
    </citation>
    <scope>NUCLEOTIDE SEQUENCE [LARGE SCALE GENOMIC DNA]</scope>
    <source>
        <strain evidence="6 7">YIC-827</strain>
    </source>
</reference>
<dbReference type="Pfam" id="PF00258">
    <property type="entry name" value="Flavodoxin_1"/>
    <property type="match status" value="1"/>
</dbReference>
<feature type="domain" description="Flavodoxin-like" evidence="5">
    <location>
        <begin position="4"/>
        <end position="142"/>
    </location>
</feature>
<dbReference type="PROSITE" id="PS50902">
    <property type="entry name" value="FLAVODOXIN_LIKE"/>
    <property type="match status" value="1"/>
</dbReference>
<keyword evidence="3" id="KW-0288">FMN</keyword>
<evidence type="ECO:0000256" key="1">
    <source>
        <dbReference type="ARBA" id="ARBA00001917"/>
    </source>
</evidence>